<dbReference type="RefSeq" id="WP_120142632.1">
    <property type="nucleotide sequence ID" value="NZ_CP031933.2"/>
</dbReference>
<dbReference type="Pfam" id="PF11195">
    <property type="entry name" value="Tad2-like"/>
    <property type="match status" value="1"/>
</dbReference>
<sequence length="44" mass="5018">MHSQVNYSDTVVSDILEIKTKSGQIQFGWLASQTDMLSDDWEVN</sequence>
<organism evidence="2 3">
    <name type="scientific">Companilactobacillus zhachilii</name>
    <dbReference type="NCBI Taxonomy" id="2304606"/>
    <lineage>
        <taxon>Bacteria</taxon>
        <taxon>Bacillati</taxon>
        <taxon>Bacillota</taxon>
        <taxon>Bacilli</taxon>
        <taxon>Lactobacillales</taxon>
        <taxon>Lactobacillaceae</taxon>
        <taxon>Companilactobacillus</taxon>
    </lineage>
</organism>
<gene>
    <name evidence="2" type="ORF">D1B17_06930</name>
</gene>
<evidence type="ECO:0000313" key="2">
    <source>
        <dbReference type="EMBL" id="AYE38383.1"/>
    </source>
</evidence>
<evidence type="ECO:0000313" key="3">
    <source>
        <dbReference type="Proteomes" id="UP000267208"/>
    </source>
</evidence>
<dbReference type="Proteomes" id="UP000267208">
    <property type="component" value="Chromosome"/>
</dbReference>
<dbReference type="EMBL" id="CP031933">
    <property type="protein sequence ID" value="AYE38383.1"/>
    <property type="molecule type" value="Genomic_DNA"/>
</dbReference>
<protein>
    <submittedName>
        <fullName evidence="2">DUF2829 domain-containing protein</fullName>
    </submittedName>
</protein>
<proteinExistence type="predicted"/>
<dbReference type="KEGG" id="lzh:D1B17_06930"/>
<evidence type="ECO:0000259" key="1">
    <source>
        <dbReference type="Pfam" id="PF11195"/>
    </source>
</evidence>
<dbReference type="AlphaFoldDB" id="A0A386PUL9"/>
<dbReference type="OrthoDB" id="9806476at2"/>
<keyword evidence="3" id="KW-1185">Reference proteome</keyword>
<reference evidence="3" key="1">
    <citation type="submission" date="2018-08" db="EMBL/GenBank/DDBJ databases">
        <title>Genome of Lactobacillus sp. HBUAS52074.</title>
        <authorList>
            <person name="Guo Z."/>
            <person name="Zhang Z.D."/>
        </authorList>
    </citation>
    <scope>NUCLEOTIDE SEQUENCE [LARGE SCALE GENOMIC DNA]</scope>
    <source>
        <strain evidence="3">HBUAS52074</strain>
    </source>
</reference>
<name>A0A386PUL9_9LACO</name>
<dbReference type="InterPro" id="IPR021361">
    <property type="entry name" value="Tad2-like_dom"/>
</dbReference>
<accession>A0A386PUL9</accession>
<feature type="domain" description="Thoeris anti-defense 2-like" evidence="1">
    <location>
        <begin position="10"/>
        <end position="43"/>
    </location>
</feature>